<dbReference type="KEGG" id="swo:Swol_1051"/>
<evidence type="ECO:0000256" key="3">
    <source>
        <dbReference type="ARBA" id="ARBA00022448"/>
    </source>
</evidence>
<evidence type="ECO:0000313" key="10">
    <source>
        <dbReference type="EMBL" id="ABI68363.1"/>
    </source>
</evidence>
<feature type="transmembrane region" description="Helical" evidence="7">
    <location>
        <begin position="40"/>
        <end position="65"/>
    </location>
</feature>
<dbReference type="PANTHER" id="PTHR43840:SF15">
    <property type="entry name" value="MITOCHONDRIAL METAL TRANSPORTER 1-RELATED"/>
    <property type="match status" value="1"/>
</dbReference>
<dbReference type="Proteomes" id="UP000001968">
    <property type="component" value="Chromosome"/>
</dbReference>
<dbReference type="eggNOG" id="COG0053">
    <property type="taxonomic scope" value="Bacteria"/>
</dbReference>
<keyword evidence="5 7" id="KW-1133">Transmembrane helix</keyword>
<feature type="transmembrane region" description="Helical" evidence="7">
    <location>
        <begin position="138"/>
        <end position="158"/>
    </location>
</feature>
<feature type="transmembrane region" description="Helical" evidence="7">
    <location>
        <begin position="77"/>
        <end position="95"/>
    </location>
</feature>
<dbReference type="HOGENOM" id="CLU_013430_3_4_9"/>
<dbReference type="Pfam" id="PF16916">
    <property type="entry name" value="ZT_dimer"/>
    <property type="match status" value="1"/>
</dbReference>
<dbReference type="InterPro" id="IPR036837">
    <property type="entry name" value="Cation_efflux_CTD_sf"/>
</dbReference>
<dbReference type="PANTHER" id="PTHR43840">
    <property type="entry name" value="MITOCHONDRIAL METAL TRANSPORTER 1-RELATED"/>
    <property type="match status" value="1"/>
</dbReference>
<evidence type="ECO:0000256" key="1">
    <source>
        <dbReference type="ARBA" id="ARBA00004141"/>
    </source>
</evidence>
<keyword evidence="6 7" id="KW-0472">Membrane</keyword>
<feature type="transmembrane region" description="Helical" evidence="7">
    <location>
        <begin position="107"/>
        <end position="126"/>
    </location>
</feature>
<evidence type="ECO:0000259" key="8">
    <source>
        <dbReference type="Pfam" id="PF01545"/>
    </source>
</evidence>
<sequence>MDKFTSSISDFLISKTLKDTYTETNIENPEHRRKVAYLEAWVSIIGNIVLAIIKFIMGILVNSISLIADAVHTASDVLTSLVVIIGFKLAALPADEEHPHGHGRIEFIATLVISLLLIAVGIKFGFDSYKRLIANTPVAGSYFVVVVMLFAGLFKEWMSRFSIDLGQRISSSTLIADAWHHRTDAIASVLVAIAILASKFGYYWVDAVLGFVVSALIVWTGIEIFRESCSKIIGEYDEEQVKRVNQLALAIPGVIAVHDTSVHDYGANKVVSLHIEVDQGLSVVKAHAIADVVEVSINQYLYTTSTTVHVDWVDNEAQN</sequence>
<dbReference type="InterPro" id="IPR027469">
    <property type="entry name" value="Cation_efflux_TMD_sf"/>
</dbReference>
<keyword evidence="4 7" id="KW-0812">Transmembrane</keyword>
<proteinExistence type="inferred from homology"/>
<evidence type="ECO:0000256" key="6">
    <source>
        <dbReference type="ARBA" id="ARBA00023136"/>
    </source>
</evidence>
<dbReference type="AlphaFoldDB" id="Q0AY41"/>
<evidence type="ECO:0000256" key="4">
    <source>
        <dbReference type="ARBA" id="ARBA00022692"/>
    </source>
</evidence>
<dbReference type="GO" id="GO:0016020">
    <property type="term" value="C:membrane"/>
    <property type="evidence" value="ECO:0007669"/>
    <property type="project" value="UniProtKB-SubCell"/>
</dbReference>
<protein>
    <submittedName>
        <fullName evidence="10">Putative cation efflux system protein</fullName>
    </submittedName>
</protein>
<evidence type="ECO:0000256" key="5">
    <source>
        <dbReference type="ARBA" id="ARBA00022989"/>
    </source>
</evidence>
<dbReference type="STRING" id="335541.Swol_1051"/>
<name>Q0AY41_SYNWW</name>
<dbReference type="InterPro" id="IPR002524">
    <property type="entry name" value="Cation_efflux"/>
</dbReference>
<dbReference type="NCBIfam" id="TIGR01297">
    <property type="entry name" value="CDF"/>
    <property type="match status" value="1"/>
</dbReference>
<dbReference type="SUPFAM" id="SSF160240">
    <property type="entry name" value="Cation efflux protein cytoplasmic domain-like"/>
    <property type="match status" value="1"/>
</dbReference>
<reference evidence="11" key="1">
    <citation type="journal article" date="2010" name="Environ. Microbiol.">
        <title>The genome of Syntrophomonas wolfei: new insights into syntrophic metabolism and biohydrogen production.</title>
        <authorList>
            <person name="Sieber J.R."/>
            <person name="Sims D.R."/>
            <person name="Han C."/>
            <person name="Kim E."/>
            <person name="Lykidis A."/>
            <person name="Lapidus A.L."/>
            <person name="McDonnald E."/>
            <person name="Rohlin L."/>
            <person name="Culley D.E."/>
            <person name="Gunsalus R."/>
            <person name="McInerney M.J."/>
        </authorList>
    </citation>
    <scope>NUCLEOTIDE SEQUENCE [LARGE SCALE GENOMIC DNA]</scope>
    <source>
        <strain evidence="11">DSM 2245B / Goettingen</strain>
    </source>
</reference>
<dbReference type="GO" id="GO:0008324">
    <property type="term" value="F:monoatomic cation transmembrane transporter activity"/>
    <property type="evidence" value="ECO:0007669"/>
    <property type="project" value="InterPro"/>
</dbReference>
<dbReference type="InterPro" id="IPR050291">
    <property type="entry name" value="CDF_Transporter"/>
</dbReference>
<keyword evidence="3" id="KW-0813">Transport</keyword>
<dbReference type="InterPro" id="IPR058533">
    <property type="entry name" value="Cation_efflux_TM"/>
</dbReference>
<feature type="domain" description="Cation efflux protein cytoplasmic" evidence="9">
    <location>
        <begin position="237"/>
        <end position="311"/>
    </location>
</feature>
<dbReference type="FunFam" id="1.20.1510.10:FF:000006">
    <property type="entry name" value="Divalent cation efflux transporter"/>
    <property type="match status" value="1"/>
</dbReference>
<accession>Q0AY41</accession>
<dbReference type="EMBL" id="CP000448">
    <property type="protein sequence ID" value="ABI68363.1"/>
    <property type="molecule type" value="Genomic_DNA"/>
</dbReference>
<evidence type="ECO:0000256" key="7">
    <source>
        <dbReference type="SAM" id="Phobius"/>
    </source>
</evidence>
<feature type="domain" description="Cation efflux protein transmembrane" evidence="8">
    <location>
        <begin position="41"/>
        <end position="232"/>
    </location>
</feature>
<dbReference type="Pfam" id="PF01545">
    <property type="entry name" value="Cation_efflux"/>
    <property type="match status" value="1"/>
</dbReference>
<evidence type="ECO:0000259" key="9">
    <source>
        <dbReference type="Pfam" id="PF16916"/>
    </source>
</evidence>
<comment type="subcellular location">
    <subcellularLocation>
        <location evidence="1">Membrane</location>
        <topology evidence="1">Multi-pass membrane protein</topology>
    </subcellularLocation>
</comment>
<dbReference type="InterPro" id="IPR027470">
    <property type="entry name" value="Cation_efflux_CTD"/>
</dbReference>
<evidence type="ECO:0000313" key="11">
    <source>
        <dbReference type="Proteomes" id="UP000001968"/>
    </source>
</evidence>
<evidence type="ECO:0000256" key="2">
    <source>
        <dbReference type="ARBA" id="ARBA00008114"/>
    </source>
</evidence>
<dbReference type="SUPFAM" id="SSF161111">
    <property type="entry name" value="Cation efflux protein transmembrane domain-like"/>
    <property type="match status" value="1"/>
</dbReference>
<feature type="transmembrane region" description="Helical" evidence="7">
    <location>
        <begin position="203"/>
        <end position="222"/>
    </location>
</feature>
<comment type="similarity">
    <text evidence="2">Belongs to the cation diffusion facilitator (CDF) transporter (TC 2.A.4) family.</text>
</comment>
<dbReference type="Gene3D" id="3.30.70.1350">
    <property type="entry name" value="Cation efflux protein, cytoplasmic domain"/>
    <property type="match status" value="1"/>
</dbReference>
<keyword evidence="11" id="KW-1185">Reference proteome</keyword>
<dbReference type="Gene3D" id="1.20.1510.10">
    <property type="entry name" value="Cation efflux protein transmembrane domain"/>
    <property type="match status" value="1"/>
</dbReference>
<gene>
    <name evidence="10" type="ordered locus">Swol_1051</name>
</gene>
<organism evidence="10 11">
    <name type="scientific">Syntrophomonas wolfei subsp. wolfei (strain DSM 2245B / Goettingen)</name>
    <dbReference type="NCBI Taxonomy" id="335541"/>
    <lineage>
        <taxon>Bacteria</taxon>
        <taxon>Bacillati</taxon>
        <taxon>Bacillota</taxon>
        <taxon>Clostridia</taxon>
        <taxon>Eubacteriales</taxon>
        <taxon>Syntrophomonadaceae</taxon>
        <taxon>Syntrophomonas</taxon>
    </lineage>
</organism>
<dbReference type="RefSeq" id="WP_011640468.1">
    <property type="nucleotide sequence ID" value="NC_008346.1"/>
</dbReference>